<organism evidence="3 4">
    <name type="scientific">Aquimarina spongiae</name>
    <dbReference type="NCBI Taxonomy" id="570521"/>
    <lineage>
        <taxon>Bacteria</taxon>
        <taxon>Pseudomonadati</taxon>
        <taxon>Bacteroidota</taxon>
        <taxon>Flavobacteriia</taxon>
        <taxon>Flavobacteriales</taxon>
        <taxon>Flavobacteriaceae</taxon>
        <taxon>Aquimarina</taxon>
    </lineage>
</organism>
<reference evidence="4" key="1">
    <citation type="submission" date="2016-11" db="EMBL/GenBank/DDBJ databases">
        <authorList>
            <person name="Varghese N."/>
            <person name="Submissions S."/>
        </authorList>
    </citation>
    <scope>NUCLEOTIDE SEQUENCE [LARGE SCALE GENOMIC DNA]</scope>
    <source>
        <strain evidence="4">DSM 22623</strain>
    </source>
</reference>
<keyword evidence="1" id="KW-0732">Signal</keyword>
<evidence type="ECO:0000313" key="3">
    <source>
        <dbReference type="EMBL" id="SHJ38244.1"/>
    </source>
</evidence>
<evidence type="ECO:0000313" key="4">
    <source>
        <dbReference type="Proteomes" id="UP000184432"/>
    </source>
</evidence>
<feature type="domain" description="Choice-of-anchor A" evidence="2">
    <location>
        <begin position="62"/>
        <end position="337"/>
    </location>
</feature>
<evidence type="ECO:0000256" key="1">
    <source>
        <dbReference type="ARBA" id="ARBA00022729"/>
    </source>
</evidence>
<dbReference type="InterPro" id="IPR026444">
    <property type="entry name" value="Secre_tail"/>
</dbReference>
<dbReference type="OrthoDB" id="9765926at2"/>
<proteinExistence type="predicted"/>
<accession>A0A1M6IV09</accession>
<protein>
    <submittedName>
        <fullName evidence="3">Por secretion system C-terminal sorting domain-containing protein/choice-of-anchor A domain-containing protein</fullName>
    </submittedName>
</protein>
<sequence length="913" mass="97666">MSKITRTLNGYSKRAFSYMCFSSLLMIFILFSGFNTLDAGKKGKNTPDPDTNCQNAIHASLGFNAFVRNETYVKGGDTEGPIALGGDLTMKGIITLAAHAGGENYFNGDSEPSSLIVGGVIHYESGEGIHLNHGYVKVGNLNGSSVHDVDLNSASVNTRITSGSYDAKPRIQVQRKQNGVTVGKSNLIDFAGAFESFKTKSTSWSALQANVTVTSDYKITLAANQVNVLNLSANELLGLPYMTFENAPNVTTPLVINVDAPSDFEWTVFNMNNIGDQHGRFILWNFYNARKVTLNGGGTLVGTLFAPEADVIKNSSGNINGQVIANNYYHNQGELHHHPFEPCIDPETPTCLLAVDAGEDVSVCGVDEVVLSASVSNPSTCNDCTGTYDIENTARCGKNFEYVLWLKDDGNDIVKRYSNIDLKWEELDNGTATLKGSVADNDDAQITLTVDVTYSGRTTNTPAGSPKDHFCNTENTDGWIYYTEVTGTISNTDGSWSFDISRMGPAFQLGNGANVTEDELGRYGASGWFNTTDNDFNRGDFNINIGDCITSENNEVTYLWSTGETTPTISVTESGSYTVTVKDCADCEATDEVSVTFDDSPVVSAGDDQTICAGEEVTLTATEGDTYEWSNGETTQSITVAPGATTMYSVTVNTGDCSGTDNVKVIVADFEVDLGDDQSICVGDTITLTATEGDTYEWSTGEITQSITVSPTTDVNYAVIVSKGSCTATDEVFVAVNRLRVSAGEDQVICTDGGGGTTSFAKNAVTLTASPGETYLWSTGETTRSITVAPTVTTSYSVTITLGACEGTAEVMVIVKDCGGGDTVRTASVFPTLLKPTDDLKVNLSLEQSQFVRVSVYNLSGRAMGPVITKNMTAGEVTMEVSLIDFPKLSSGIYMISIKGDDGFNMVKRFVVD</sequence>
<dbReference type="InterPro" id="IPR026588">
    <property type="entry name" value="Choice_anch_A"/>
</dbReference>
<evidence type="ECO:0000259" key="2">
    <source>
        <dbReference type="Pfam" id="PF20597"/>
    </source>
</evidence>
<dbReference type="NCBIfam" id="TIGR04183">
    <property type="entry name" value="Por_Secre_tail"/>
    <property type="match status" value="1"/>
</dbReference>
<dbReference type="EMBL" id="FQYP01000008">
    <property type="protein sequence ID" value="SHJ38244.1"/>
    <property type="molecule type" value="Genomic_DNA"/>
</dbReference>
<dbReference type="NCBIfam" id="TIGR04215">
    <property type="entry name" value="choice_anch_A"/>
    <property type="match status" value="1"/>
</dbReference>
<keyword evidence="4" id="KW-1185">Reference proteome</keyword>
<dbReference type="Pfam" id="PF20597">
    <property type="entry name" value="pAdhesive_15"/>
    <property type="match status" value="1"/>
</dbReference>
<dbReference type="RefSeq" id="WP_073318955.1">
    <property type="nucleotide sequence ID" value="NZ_FQYP01000008.1"/>
</dbReference>
<dbReference type="STRING" id="570521.SAMN04488508_10882"/>
<name>A0A1M6IV09_9FLAO</name>
<gene>
    <name evidence="3" type="ORF">SAMN04488508_10882</name>
</gene>
<dbReference type="AlphaFoldDB" id="A0A1M6IV09"/>
<dbReference type="Proteomes" id="UP000184432">
    <property type="component" value="Unassembled WGS sequence"/>
</dbReference>